<name>A0A7J5AI76_9FLAO</name>
<dbReference type="EMBL" id="WAAU01000014">
    <property type="protein sequence ID" value="KAB1157220.1"/>
    <property type="molecule type" value="Genomic_DNA"/>
</dbReference>
<evidence type="ECO:0000313" key="3">
    <source>
        <dbReference type="Proteomes" id="UP000467305"/>
    </source>
</evidence>
<organism evidence="2 3">
    <name type="scientific">Tenacibaculum aiptasiae</name>
    <dbReference type="NCBI Taxonomy" id="426481"/>
    <lineage>
        <taxon>Bacteria</taxon>
        <taxon>Pseudomonadati</taxon>
        <taxon>Bacteroidota</taxon>
        <taxon>Flavobacteriia</taxon>
        <taxon>Flavobacteriales</taxon>
        <taxon>Flavobacteriaceae</taxon>
        <taxon>Tenacibaculum</taxon>
    </lineage>
</organism>
<comment type="caution">
    <text evidence="2">The sequence shown here is derived from an EMBL/GenBank/DDBJ whole genome shotgun (WGS) entry which is preliminary data.</text>
</comment>
<dbReference type="RefSeq" id="WP_150899889.1">
    <property type="nucleotide sequence ID" value="NZ_WAAU01000014.1"/>
</dbReference>
<reference evidence="2 3" key="1">
    <citation type="submission" date="2019-09" db="EMBL/GenBank/DDBJ databases">
        <authorList>
            <person name="Cao W.R."/>
        </authorList>
    </citation>
    <scope>NUCLEOTIDE SEQUENCE [LARGE SCALE GENOMIC DNA]</scope>
    <source>
        <strain evidence="3">a4</strain>
    </source>
</reference>
<accession>A0A7J5AI76</accession>
<keyword evidence="3" id="KW-1185">Reference proteome</keyword>
<sequence length="224" mass="25411">MKNYIQAFFVLFLTITAYSQKDSLQIGDKYWEDQLYIDVTYNVLNKQPLEVAKSGFSFGFSGGYIKDIPIVKSGKIAIGVGLGYAFDSFNHSLNISETDRNVFEVNNTITANKLKTHAIEIPIQFRWRTSTAKTYSFWRIYTGVKLSYNFSNVFRYNNAAGTTISFSNISQFNKFQTGLILSAGYGTFNFHAYYGLTSMFKNAVLNGNPINTKVIKFGLSFYLL</sequence>
<dbReference type="Proteomes" id="UP000467305">
    <property type="component" value="Unassembled WGS sequence"/>
</dbReference>
<evidence type="ECO:0000313" key="2">
    <source>
        <dbReference type="EMBL" id="KAB1157220.1"/>
    </source>
</evidence>
<dbReference type="InterPro" id="IPR025665">
    <property type="entry name" value="Beta-barrel_OMP_2"/>
</dbReference>
<gene>
    <name evidence="2" type="ORF">F7018_09810</name>
</gene>
<dbReference type="OrthoDB" id="959017at2"/>
<proteinExistence type="predicted"/>
<evidence type="ECO:0000259" key="1">
    <source>
        <dbReference type="Pfam" id="PF13568"/>
    </source>
</evidence>
<dbReference type="Pfam" id="PF13568">
    <property type="entry name" value="OMP_b-brl_2"/>
    <property type="match status" value="1"/>
</dbReference>
<feature type="domain" description="Outer membrane protein beta-barrel" evidence="1">
    <location>
        <begin position="19"/>
        <end position="200"/>
    </location>
</feature>
<protein>
    <submittedName>
        <fullName evidence="2">PorT family protein</fullName>
    </submittedName>
</protein>
<dbReference type="AlphaFoldDB" id="A0A7J5AI76"/>